<feature type="domain" description="Mce/MlaD" evidence="7">
    <location>
        <begin position="387"/>
        <end position="445"/>
    </location>
</feature>
<evidence type="ECO:0000256" key="4">
    <source>
        <dbReference type="ARBA" id="ARBA00022692"/>
    </source>
</evidence>
<dbReference type="PANTHER" id="PTHR30462:SF0">
    <property type="entry name" value="INTERMEMBRANE TRANSPORT PROTEIN YEBT"/>
    <property type="match status" value="1"/>
</dbReference>
<feature type="domain" description="Mce/MlaD" evidence="7">
    <location>
        <begin position="637"/>
        <end position="718"/>
    </location>
</feature>
<name>A0ABX8DDX5_9GAMM</name>
<evidence type="ECO:0000256" key="6">
    <source>
        <dbReference type="ARBA" id="ARBA00023136"/>
    </source>
</evidence>
<protein>
    <submittedName>
        <fullName evidence="8">MCE family protein</fullName>
    </submittedName>
</protein>
<evidence type="ECO:0000256" key="3">
    <source>
        <dbReference type="ARBA" id="ARBA00022519"/>
    </source>
</evidence>
<feature type="domain" description="Mce/MlaD" evidence="7">
    <location>
        <begin position="156"/>
        <end position="219"/>
    </location>
</feature>
<dbReference type="PANTHER" id="PTHR30462">
    <property type="entry name" value="INTERMEMBRANE TRANSPORT PROTEIN PQIB-RELATED"/>
    <property type="match status" value="1"/>
</dbReference>
<feature type="domain" description="Mce/MlaD" evidence="7">
    <location>
        <begin position="751"/>
        <end position="824"/>
    </location>
</feature>
<evidence type="ECO:0000256" key="2">
    <source>
        <dbReference type="ARBA" id="ARBA00022475"/>
    </source>
</evidence>
<dbReference type="RefSeq" id="WP_213681567.1">
    <property type="nucleotide sequence ID" value="NZ_CP074572.1"/>
</dbReference>
<dbReference type="EMBL" id="CP074572">
    <property type="protein sequence ID" value="QVK22923.1"/>
    <property type="molecule type" value="Genomic_DNA"/>
</dbReference>
<accession>A0ABX8DDX5</accession>
<keyword evidence="2" id="KW-1003">Cell membrane</keyword>
<keyword evidence="9" id="KW-1185">Reference proteome</keyword>
<keyword evidence="5" id="KW-1133">Transmembrane helix</keyword>
<dbReference type="InterPro" id="IPR003399">
    <property type="entry name" value="Mce/MlaD"/>
</dbReference>
<evidence type="ECO:0000313" key="8">
    <source>
        <dbReference type="EMBL" id="QVK22923.1"/>
    </source>
</evidence>
<feature type="domain" description="Mce/MlaD" evidence="7">
    <location>
        <begin position="41"/>
        <end position="132"/>
    </location>
</feature>
<keyword evidence="3" id="KW-0997">Cell inner membrane</keyword>
<organism evidence="8 9">
    <name type="scientific">Shewanella dokdonensis</name>
    <dbReference type="NCBI Taxonomy" id="712036"/>
    <lineage>
        <taxon>Bacteria</taxon>
        <taxon>Pseudomonadati</taxon>
        <taxon>Pseudomonadota</taxon>
        <taxon>Gammaproteobacteria</taxon>
        <taxon>Alteromonadales</taxon>
        <taxon>Shewanellaceae</taxon>
        <taxon>Shewanella</taxon>
    </lineage>
</organism>
<evidence type="ECO:0000256" key="1">
    <source>
        <dbReference type="ARBA" id="ARBA00004533"/>
    </source>
</evidence>
<feature type="domain" description="Mce/MlaD" evidence="7">
    <location>
        <begin position="274"/>
        <end position="362"/>
    </location>
</feature>
<evidence type="ECO:0000259" key="7">
    <source>
        <dbReference type="Pfam" id="PF02470"/>
    </source>
</evidence>
<comment type="subcellular location">
    <subcellularLocation>
        <location evidence="1">Cell inner membrane</location>
    </subcellularLocation>
</comment>
<dbReference type="InterPro" id="IPR051800">
    <property type="entry name" value="PqiA-PqiB_transport"/>
</dbReference>
<dbReference type="Proteomes" id="UP000676428">
    <property type="component" value="Chromosome"/>
</dbReference>
<evidence type="ECO:0000256" key="5">
    <source>
        <dbReference type="ARBA" id="ARBA00022989"/>
    </source>
</evidence>
<reference evidence="8 9" key="1">
    <citation type="journal article" date="2012" name="Int. J. Syst. Evol. Microbiol.">
        <title>Shewanella dokdonensis sp. nov., isolated from seawater.</title>
        <authorList>
            <person name="Sung H.R."/>
            <person name="Yoon J.H."/>
            <person name="Ghim S.Y."/>
        </authorList>
    </citation>
    <scope>NUCLEOTIDE SEQUENCE [LARGE SCALE GENOMIC DNA]</scope>
    <source>
        <strain evidence="8 9">DSM 23626</strain>
    </source>
</reference>
<feature type="domain" description="Mce/MlaD" evidence="7">
    <location>
        <begin position="514"/>
        <end position="568"/>
    </location>
</feature>
<sequence length="872" mass="93939">MAQIEQPKVVRKKLFSPIWLLPLVALALGAWLGVKSIRESGIDVRIHFPSATGIDVGKTLVRYQGLNVGKVVDVSIDDELKGVNVDLLMDYRAEPLLHANSKFWLVTPKASITGVEGLDALFSGNYIGLLPGDGDFRDHFEAEQEAPPVLPGSDGLVIELSAEKLGSLDVGSPVFYRQIPVGEVVSYRLDPQHKVLLKAYIEKQYTALVRKDSHFWNVSGVQIDASLSGIKVNTASLASLIAGGINFSSPTDSPAAEVNQGYKLYASQQEANGGVRFVLTAKDADGIKRGTDVIYRGVTIGEVESVVAEPQIVAIHTRLDAPYSELLGRDAKFWREGADISLSGFKHAGRLVSGDVIEFLPGSGSPLAQYPLADIAPKLDSETPVLLTLTAAENPGVNSGAEIRYRQVKIGQVTQVRLADDFAAVLYQAEILPEFKALLTEGSDFIAEAPLDIKASLEGVEVKSGDLTTLTKGVISLRHSHSKKALDTHKPLALFASAATADAFYQQGHKLKWTLYSDEAASVVTGSPVYYKKMQIGAVTAVDWQATSDRFAVTLAVDSTFAPLLKNNIVFWQNPALSVDASLTGVKLQMAPLNGALKGSIALAKIDGDKADSQRLYTSESLARSQAQAISLVLPADAPLQAHAAIRYQGTQIGEVTQVILDADLQHLSARAYLYGKYAAPFLKQDSQYRLQQAQISLKGVEHPEALLTGAFIAATPGNASSNRVQFTIPKLADDYMAVDALHLQLNRATLGSVKEGTGIFFRGIQIGQITDYRLKENGAGVLLNASIAARYRHLVNQSSRFYDLSGIKVDLGLFSGAQIETGSLETILAGGIGVVTELDNQQAAPLNSKQTLAIYAKAETDWLKWQPNLNE</sequence>
<gene>
    <name evidence="8" type="ORF">KHX94_17395</name>
</gene>
<keyword evidence="4" id="KW-0812">Transmembrane</keyword>
<keyword evidence="6" id="KW-0472">Membrane</keyword>
<dbReference type="Pfam" id="PF02470">
    <property type="entry name" value="MlaD"/>
    <property type="match status" value="7"/>
</dbReference>
<proteinExistence type="predicted"/>
<evidence type="ECO:0000313" key="9">
    <source>
        <dbReference type="Proteomes" id="UP000676428"/>
    </source>
</evidence>